<comment type="similarity">
    <text evidence="1 4">Belongs to the glycosyl hydrolase 25 family.</text>
</comment>
<dbReference type="PROSITE" id="PS00953">
    <property type="entry name" value="GLYCOSYL_HYDROL_F25_1"/>
    <property type="match status" value="1"/>
</dbReference>
<comment type="caution">
    <text evidence="5">The sequence shown here is derived from an EMBL/GenBank/DDBJ whole genome shotgun (WGS) entry which is preliminary data.</text>
</comment>
<keyword evidence="2 4" id="KW-0378">Hydrolase</keyword>
<dbReference type="SUPFAM" id="SSF51445">
    <property type="entry name" value="(Trans)glycosidases"/>
    <property type="match status" value="1"/>
</dbReference>
<dbReference type="InterPro" id="IPR018077">
    <property type="entry name" value="Glyco_hydro_fam25_subgr"/>
</dbReference>
<keyword evidence="3 4" id="KW-0326">Glycosidase</keyword>
<evidence type="ECO:0000256" key="2">
    <source>
        <dbReference type="ARBA" id="ARBA00022801"/>
    </source>
</evidence>
<dbReference type="GO" id="GO:0016052">
    <property type="term" value="P:carbohydrate catabolic process"/>
    <property type="evidence" value="ECO:0007669"/>
    <property type="project" value="TreeGrafter"/>
</dbReference>
<dbReference type="AlphaFoldDB" id="A0A4Z0V0J2"/>
<evidence type="ECO:0000313" key="5">
    <source>
        <dbReference type="EMBL" id="TGG36214.1"/>
    </source>
</evidence>
<gene>
    <name evidence="5" type="ORF">EZ315_10080</name>
</gene>
<organism evidence="5 6">
    <name type="scientific">Duncaniella freteri</name>
    <dbReference type="NCBI Taxonomy" id="2530391"/>
    <lineage>
        <taxon>Bacteria</taxon>
        <taxon>Pseudomonadati</taxon>
        <taxon>Bacteroidota</taxon>
        <taxon>Bacteroidia</taxon>
        <taxon>Bacteroidales</taxon>
        <taxon>Muribaculaceae</taxon>
        <taxon>Duncaniella</taxon>
    </lineage>
</organism>
<dbReference type="GO" id="GO:0016998">
    <property type="term" value="P:cell wall macromolecule catabolic process"/>
    <property type="evidence" value="ECO:0007669"/>
    <property type="project" value="InterPro"/>
</dbReference>
<sequence>MFHSEIIMTRYISRHLLPAVLTAMFLAGCGGRENPQHSVAGFKDHEIVGIDISAHNGDVDFKKVREGGIEFVIIKASEGGTFKDRKFVDNVRNARRAGMKIGAYHFFRFDTPGYIQGLNFANSIHGRSLDLPAVIDIEEFTNPNLQTTKLVMSRVTEMADYLEKRGYRVMLYTNKKGHARFIKGQLATYPLWLCSLGTPPEGIDCDLWQATHHGRIDGVDHDVDINVFTGTRSGWDRFASGIMAEKK</sequence>
<dbReference type="PANTHER" id="PTHR34135:SF2">
    <property type="entry name" value="LYSOZYME"/>
    <property type="match status" value="1"/>
</dbReference>
<dbReference type="GO" id="GO:0009253">
    <property type="term" value="P:peptidoglycan catabolic process"/>
    <property type="evidence" value="ECO:0007669"/>
    <property type="project" value="InterPro"/>
</dbReference>
<dbReference type="EMBL" id="SJSA01000002">
    <property type="protein sequence ID" value="TGG36214.1"/>
    <property type="molecule type" value="Genomic_DNA"/>
</dbReference>
<evidence type="ECO:0000313" key="6">
    <source>
        <dbReference type="Proteomes" id="UP000297635"/>
    </source>
</evidence>
<protein>
    <recommendedName>
        <fullName evidence="4">Lysozyme</fullName>
        <ecNumber evidence="4">3.2.1.17</ecNumber>
    </recommendedName>
</protein>
<accession>A0A4Z0V0J2</accession>
<name>A0A4Z0V0J2_9BACT</name>
<dbReference type="EC" id="3.2.1.17" evidence="4"/>
<comment type="catalytic activity">
    <reaction evidence="4">
        <text>Hydrolysis of (1-&gt;4)-beta-linkages between N-acetylmuramic acid and N-acetyl-D-glucosamine residues in a peptidoglycan and between N-acetyl-D-glucosamine residues in chitodextrins.</text>
        <dbReference type="EC" id="3.2.1.17"/>
    </reaction>
</comment>
<evidence type="ECO:0000256" key="3">
    <source>
        <dbReference type="ARBA" id="ARBA00023295"/>
    </source>
</evidence>
<evidence type="ECO:0000256" key="4">
    <source>
        <dbReference type="RuleBase" id="RU361176"/>
    </source>
</evidence>
<dbReference type="Proteomes" id="UP000297635">
    <property type="component" value="Unassembled WGS sequence"/>
</dbReference>
<dbReference type="SMART" id="SM00641">
    <property type="entry name" value="Glyco_25"/>
    <property type="match status" value="1"/>
</dbReference>
<dbReference type="Gene3D" id="3.20.20.80">
    <property type="entry name" value="Glycosidases"/>
    <property type="match status" value="1"/>
</dbReference>
<dbReference type="Pfam" id="PF01183">
    <property type="entry name" value="Glyco_hydro_25"/>
    <property type="match status" value="1"/>
</dbReference>
<proteinExistence type="inferred from homology"/>
<dbReference type="InterPro" id="IPR002053">
    <property type="entry name" value="Glyco_hydro_25"/>
</dbReference>
<dbReference type="InterPro" id="IPR017853">
    <property type="entry name" value="GH"/>
</dbReference>
<dbReference type="InterPro" id="IPR008270">
    <property type="entry name" value="Glyco_hydro_25_AS"/>
</dbReference>
<dbReference type="PANTHER" id="PTHR34135">
    <property type="entry name" value="LYSOZYME"/>
    <property type="match status" value="1"/>
</dbReference>
<reference evidence="5 6" key="1">
    <citation type="submission" date="2019-02" db="EMBL/GenBank/DDBJ databases">
        <title>Isolation and identification of novel species under the genus Muribaculum.</title>
        <authorList>
            <person name="Miyake S."/>
            <person name="Ding Y."/>
            <person name="Low A."/>
            <person name="Soh M."/>
            <person name="Seedorf H."/>
        </authorList>
    </citation>
    <scope>NUCLEOTIDE SEQUENCE [LARGE SCALE GENOMIC DNA]</scope>
    <source>
        <strain evidence="5 6">TLL-A3</strain>
    </source>
</reference>
<evidence type="ECO:0000256" key="1">
    <source>
        <dbReference type="ARBA" id="ARBA00010646"/>
    </source>
</evidence>
<dbReference type="PROSITE" id="PS51904">
    <property type="entry name" value="GLYCOSYL_HYDROL_F25_2"/>
    <property type="match status" value="1"/>
</dbReference>
<dbReference type="GO" id="GO:0003796">
    <property type="term" value="F:lysozyme activity"/>
    <property type="evidence" value="ECO:0007669"/>
    <property type="project" value="UniProtKB-EC"/>
</dbReference>
<keyword evidence="6" id="KW-1185">Reference proteome</keyword>